<comment type="caution">
    <text evidence="2">The sequence shown here is derived from an EMBL/GenBank/DDBJ whole genome shotgun (WGS) entry which is preliminary data.</text>
</comment>
<evidence type="ECO:0000259" key="1">
    <source>
        <dbReference type="Pfam" id="PF13472"/>
    </source>
</evidence>
<gene>
    <name evidence="2" type="ORF">LKD71_12445</name>
</gene>
<keyword evidence="3" id="KW-1185">Reference proteome</keyword>
<evidence type="ECO:0000313" key="3">
    <source>
        <dbReference type="Proteomes" id="UP001197875"/>
    </source>
</evidence>
<organism evidence="2 3">
    <name type="scientific">Fusicatenibacter faecihominis</name>
    <dbReference type="NCBI Taxonomy" id="2881276"/>
    <lineage>
        <taxon>Bacteria</taxon>
        <taxon>Bacillati</taxon>
        <taxon>Bacillota</taxon>
        <taxon>Clostridia</taxon>
        <taxon>Lachnospirales</taxon>
        <taxon>Lachnospiraceae</taxon>
        <taxon>Fusicatenibacter</taxon>
    </lineage>
</organism>
<evidence type="ECO:0000313" key="2">
    <source>
        <dbReference type="EMBL" id="MCC2190594.1"/>
    </source>
</evidence>
<dbReference type="PANTHER" id="PTHR30383:SF5">
    <property type="entry name" value="SGNH HYDROLASE-TYPE ESTERASE DOMAIN-CONTAINING PROTEIN"/>
    <property type="match status" value="1"/>
</dbReference>
<dbReference type="InterPro" id="IPR013830">
    <property type="entry name" value="SGNH_hydro"/>
</dbReference>
<dbReference type="InterPro" id="IPR036514">
    <property type="entry name" value="SGNH_hydro_sf"/>
</dbReference>
<dbReference type="Gene3D" id="3.40.50.1110">
    <property type="entry name" value="SGNH hydrolase"/>
    <property type="match status" value="1"/>
</dbReference>
<sequence length="217" mass="24040">MTDSLKTILCIGDSLTEGDYGSEPEGTANVHPEGYPYFLEKYLGVTAINAGKCGFTSLDYWKYTLKTLDLSTADAAVIMLGTNGGITDTIEEDTAASSYENYADTGTGRYCSIIEYLMDQKPDMPIFLCTCPYVDPSRRLRHANCVADANAVIPKIAARYHLPLLDVNQELGVSAFNTRIMQPVDGLHGSYRFYSKLGTYIGNRVRSLYNFVYPEEN</sequence>
<dbReference type="SUPFAM" id="SSF52266">
    <property type="entry name" value="SGNH hydrolase"/>
    <property type="match status" value="1"/>
</dbReference>
<keyword evidence="2" id="KW-0378">Hydrolase</keyword>
<proteinExistence type="predicted"/>
<feature type="domain" description="SGNH hydrolase-type esterase" evidence="1">
    <location>
        <begin position="10"/>
        <end position="188"/>
    </location>
</feature>
<name>A0AAE3DU75_9FIRM</name>
<accession>A0AAE3DU75</accession>
<dbReference type="RefSeq" id="WP_178044681.1">
    <property type="nucleotide sequence ID" value="NZ_JAJEPR010000023.1"/>
</dbReference>
<dbReference type="Pfam" id="PF13472">
    <property type="entry name" value="Lipase_GDSL_2"/>
    <property type="match status" value="1"/>
</dbReference>
<protein>
    <submittedName>
        <fullName evidence="2">SGNH/GDSL hydrolase family protein</fullName>
    </submittedName>
</protein>
<dbReference type="PANTHER" id="PTHR30383">
    <property type="entry name" value="THIOESTERASE 1/PROTEASE 1/LYSOPHOSPHOLIPASE L1"/>
    <property type="match status" value="1"/>
</dbReference>
<dbReference type="AlphaFoldDB" id="A0AAE3DU75"/>
<dbReference type="CDD" id="cd00229">
    <property type="entry name" value="SGNH_hydrolase"/>
    <property type="match status" value="1"/>
</dbReference>
<dbReference type="EMBL" id="JAJEPR010000023">
    <property type="protein sequence ID" value="MCC2190594.1"/>
    <property type="molecule type" value="Genomic_DNA"/>
</dbReference>
<reference evidence="2 3" key="1">
    <citation type="submission" date="2021-10" db="EMBL/GenBank/DDBJ databases">
        <title>Anaerobic single-cell dispensing facilitates the cultivation of human gut bacteria.</title>
        <authorList>
            <person name="Afrizal A."/>
        </authorList>
    </citation>
    <scope>NUCLEOTIDE SEQUENCE [LARGE SCALE GENOMIC DNA]</scope>
    <source>
        <strain evidence="2 3">CLA-AA-H277</strain>
    </source>
</reference>
<dbReference type="Proteomes" id="UP001197875">
    <property type="component" value="Unassembled WGS sequence"/>
</dbReference>
<dbReference type="InterPro" id="IPR051532">
    <property type="entry name" value="Ester_Hydrolysis_Enzymes"/>
</dbReference>
<dbReference type="GO" id="GO:0004622">
    <property type="term" value="F:phosphatidylcholine lysophospholipase activity"/>
    <property type="evidence" value="ECO:0007669"/>
    <property type="project" value="TreeGrafter"/>
</dbReference>